<evidence type="ECO:0000256" key="2">
    <source>
        <dbReference type="ARBA" id="ARBA00008023"/>
    </source>
</evidence>
<dbReference type="AlphaFoldDB" id="A0A382L2C4"/>
<dbReference type="GO" id="GO:0036222">
    <property type="term" value="F:XTP diphosphatase activity"/>
    <property type="evidence" value="ECO:0007669"/>
    <property type="project" value="UniProtKB-ARBA"/>
</dbReference>
<dbReference type="FunFam" id="3.90.950.10:FF:000001">
    <property type="entry name" value="dITP/XTP pyrophosphatase"/>
    <property type="match status" value="1"/>
</dbReference>
<evidence type="ECO:0000256" key="6">
    <source>
        <dbReference type="ARBA" id="ARBA00022801"/>
    </source>
</evidence>
<evidence type="ECO:0000256" key="16">
    <source>
        <dbReference type="ARBA" id="ARBA00083635"/>
    </source>
</evidence>
<evidence type="ECO:0000256" key="15">
    <source>
        <dbReference type="ARBA" id="ARBA00083186"/>
    </source>
</evidence>
<keyword evidence="5" id="KW-0547">Nucleotide-binding</keyword>
<evidence type="ECO:0000256" key="4">
    <source>
        <dbReference type="ARBA" id="ARBA00022723"/>
    </source>
</evidence>
<evidence type="ECO:0000256" key="8">
    <source>
        <dbReference type="ARBA" id="ARBA00023080"/>
    </source>
</evidence>
<evidence type="ECO:0000256" key="5">
    <source>
        <dbReference type="ARBA" id="ARBA00022741"/>
    </source>
</evidence>
<evidence type="ECO:0000256" key="10">
    <source>
        <dbReference type="ARBA" id="ARBA00052017"/>
    </source>
</evidence>
<reference evidence="17" key="1">
    <citation type="submission" date="2018-05" db="EMBL/GenBank/DDBJ databases">
        <authorList>
            <person name="Lanie J.A."/>
            <person name="Ng W.-L."/>
            <person name="Kazmierczak K.M."/>
            <person name="Andrzejewski T.M."/>
            <person name="Davidsen T.M."/>
            <person name="Wayne K.J."/>
            <person name="Tettelin H."/>
            <person name="Glass J.I."/>
            <person name="Rusch D."/>
            <person name="Podicherti R."/>
            <person name="Tsui H.-C.T."/>
            <person name="Winkler M.E."/>
        </authorList>
    </citation>
    <scope>NUCLEOTIDE SEQUENCE</scope>
</reference>
<dbReference type="GO" id="GO:0035870">
    <property type="term" value="F:dITP diphosphatase activity"/>
    <property type="evidence" value="ECO:0007669"/>
    <property type="project" value="UniProtKB-ARBA"/>
</dbReference>
<evidence type="ECO:0000256" key="12">
    <source>
        <dbReference type="ARBA" id="ARBA00071289"/>
    </source>
</evidence>
<dbReference type="GO" id="GO:0009146">
    <property type="term" value="P:purine nucleoside triphosphate catabolic process"/>
    <property type="evidence" value="ECO:0007669"/>
    <property type="project" value="UniProtKB-ARBA"/>
</dbReference>
<dbReference type="GO" id="GO:0000166">
    <property type="term" value="F:nucleotide binding"/>
    <property type="evidence" value="ECO:0007669"/>
    <property type="project" value="UniProtKB-KW"/>
</dbReference>
<dbReference type="GO" id="GO:0005829">
    <property type="term" value="C:cytosol"/>
    <property type="evidence" value="ECO:0007669"/>
    <property type="project" value="TreeGrafter"/>
</dbReference>
<organism evidence="17">
    <name type="scientific">marine metagenome</name>
    <dbReference type="NCBI Taxonomy" id="408172"/>
    <lineage>
        <taxon>unclassified sequences</taxon>
        <taxon>metagenomes</taxon>
        <taxon>ecological metagenomes</taxon>
    </lineage>
</organism>
<dbReference type="EC" id="3.6.1.66" evidence="11"/>
<comment type="catalytic activity">
    <reaction evidence="9">
        <text>dITP + H2O = dIMP + diphosphate + H(+)</text>
        <dbReference type="Rhea" id="RHEA:28342"/>
        <dbReference type="ChEBI" id="CHEBI:15377"/>
        <dbReference type="ChEBI" id="CHEBI:15378"/>
        <dbReference type="ChEBI" id="CHEBI:33019"/>
        <dbReference type="ChEBI" id="CHEBI:61194"/>
        <dbReference type="ChEBI" id="CHEBI:61382"/>
        <dbReference type="EC" id="3.6.1.66"/>
    </reaction>
</comment>
<name>A0A382L2C4_9ZZZZ</name>
<dbReference type="PANTHER" id="PTHR11067">
    <property type="entry name" value="INOSINE TRIPHOSPHATE PYROPHOSPHATASE/HAM1 PROTEIN"/>
    <property type="match status" value="1"/>
</dbReference>
<dbReference type="InterPro" id="IPR002637">
    <property type="entry name" value="RdgB/HAM1"/>
</dbReference>
<gene>
    <name evidence="17" type="ORF">METZ01_LOCUS283972</name>
</gene>
<accession>A0A382L2C4</accession>
<comment type="similarity">
    <text evidence="2">Belongs to the HAM1 NTPase family.</text>
</comment>
<dbReference type="GO" id="GO:0046872">
    <property type="term" value="F:metal ion binding"/>
    <property type="evidence" value="ECO:0007669"/>
    <property type="project" value="UniProtKB-KW"/>
</dbReference>
<keyword evidence="4" id="KW-0479">Metal-binding</keyword>
<dbReference type="SUPFAM" id="SSF52972">
    <property type="entry name" value="ITPase-like"/>
    <property type="match status" value="1"/>
</dbReference>
<evidence type="ECO:0000256" key="9">
    <source>
        <dbReference type="ARBA" id="ARBA00051875"/>
    </source>
</evidence>
<dbReference type="Pfam" id="PF01725">
    <property type="entry name" value="Ham1p_like"/>
    <property type="match status" value="1"/>
</dbReference>
<dbReference type="InterPro" id="IPR029001">
    <property type="entry name" value="ITPase-like_fam"/>
</dbReference>
<dbReference type="GO" id="GO:0036220">
    <property type="term" value="F:ITP diphosphatase activity"/>
    <property type="evidence" value="ECO:0007669"/>
    <property type="project" value="UniProtKB-EC"/>
</dbReference>
<comment type="catalytic activity">
    <reaction evidence="10">
        <text>XTP + H2O = XMP + diphosphate + H(+)</text>
        <dbReference type="Rhea" id="RHEA:28610"/>
        <dbReference type="ChEBI" id="CHEBI:15377"/>
        <dbReference type="ChEBI" id="CHEBI:15378"/>
        <dbReference type="ChEBI" id="CHEBI:33019"/>
        <dbReference type="ChEBI" id="CHEBI:57464"/>
        <dbReference type="ChEBI" id="CHEBI:61314"/>
        <dbReference type="EC" id="3.6.1.66"/>
    </reaction>
</comment>
<evidence type="ECO:0000256" key="3">
    <source>
        <dbReference type="ARBA" id="ARBA00011738"/>
    </source>
</evidence>
<evidence type="ECO:0000256" key="13">
    <source>
        <dbReference type="ARBA" id="ARBA00075987"/>
    </source>
</evidence>
<dbReference type="PANTHER" id="PTHR11067:SF9">
    <property type="entry name" value="INOSINE TRIPHOSPHATE PYROPHOSPHATASE"/>
    <property type="match status" value="1"/>
</dbReference>
<evidence type="ECO:0000256" key="7">
    <source>
        <dbReference type="ARBA" id="ARBA00022842"/>
    </source>
</evidence>
<comment type="cofactor">
    <cofactor evidence="1">
        <name>Mg(2+)</name>
        <dbReference type="ChEBI" id="CHEBI:18420"/>
    </cofactor>
</comment>
<dbReference type="CDD" id="cd00515">
    <property type="entry name" value="HAM1"/>
    <property type="match status" value="1"/>
</dbReference>
<protein>
    <recommendedName>
        <fullName evidence="12">dITP/XTP pyrophosphatase</fullName>
        <ecNumber evidence="11">3.6.1.66</ecNumber>
    </recommendedName>
    <alternativeName>
        <fullName evidence="13">Non-canonical purine NTP pyrophosphatase</fullName>
    </alternativeName>
    <alternativeName>
        <fullName evidence="14">Non-standard purine NTP pyrophosphatase</fullName>
    </alternativeName>
    <alternativeName>
        <fullName evidence="16">Nucleoside-triphosphate diphosphatase</fullName>
    </alternativeName>
    <alternativeName>
        <fullName evidence="15">Nucleoside-triphosphate pyrophosphatase</fullName>
    </alternativeName>
</protein>
<evidence type="ECO:0000256" key="11">
    <source>
        <dbReference type="ARBA" id="ARBA00066468"/>
    </source>
</evidence>
<keyword evidence="7" id="KW-0460">Magnesium</keyword>
<evidence type="ECO:0000313" key="17">
    <source>
        <dbReference type="EMBL" id="SVC31118.1"/>
    </source>
</evidence>
<dbReference type="Gene3D" id="3.90.950.10">
    <property type="match status" value="1"/>
</dbReference>
<proteinExistence type="inferred from homology"/>
<dbReference type="NCBIfam" id="TIGR00042">
    <property type="entry name" value="RdgB/HAM1 family non-canonical purine NTP pyrophosphatase"/>
    <property type="match status" value="1"/>
</dbReference>
<comment type="subunit">
    <text evidence="3">Homodimer.</text>
</comment>
<sequence length="203" mass="23027">MLATRNEHKIREARSILEKTSQCELMDLDGIGLSYREEEENLEPYDTFEQNAESKARYYHELSGLPTVADDSGLVVDCLKGAPGVNSKRFSPWSENDGISRDESNNKYLIECLNDHRDEKWIARYICVAAFVESRNNLRLFQGEVEGEILATSRGHGGFGYDPHFFVEALGLTFAEVSQEEKNYLSHRGRAFLGLVQEINNGL</sequence>
<keyword evidence="6" id="KW-0378">Hydrolase</keyword>
<dbReference type="GO" id="GO:0009117">
    <property type="term" value="P:nucleotide metabolic process"/>
    <property type="evidence" value="ECO:0007669"/>
    <property type="project" value="UniProtKB-KW"/>
</dbReference>
<keyword evidence="8" id="KW-0546">Nucleotide metabolism</keyword>
<evidence type="ECO:0000256" key="14">
    <source>
        <dbReference type="ARBA" id="ARBA00078805"/>
    </source>
</evidence>
<evidence type="ECO:0000256" key="1">
    <source>
        <dbReference type="ARBA" id="ARBA00001946"/>
    </source>
</evidence>
<dbReference type="EMBL" id="UINC01084454">
    <property type="protein sequence ID" value="SVC31118.1"/>
    <property type="molecule type" value="Genomic_DNA"/>
</dbReference>